<gene>
    <name evidence="2" type="ORF">K458DRAFT_433031</name>
</gene>
<feature type="domain" description="Protein kinase" evidence="1">
    <location>
        <begin position="251"/>
        <end position="564"/>
    </location>
</feature>
<dbReference type="SUPFAM" id="SSF56112">
    <property type="entry name" value="Protein kinase-like (PK-like)"/>
    <property type="match status" value="1"/>
</dbReference>
<dbReference type="PANTHER" id="PTHR37542">
    <property type="entry name" value="HELO DOMAIN-CONTAINING PROTEIN-RELATED"/>
    <property type="match status" value="1"/>
</dbReference>
<dbReference type="GO" id="GO:0004672">
    <property type="term" value="F:protein kinase activity"/>
    <property type="evidence" value="ECO:0007669"/>
    <property type="project" value="InterPro"/>
</dbReference>
<evidence type="ECO:0000313" key="3">
    <source>
        <dbReference type="Proteomes" id="UP000799291"/>
    </source>
</evidence>
<dbReference type="EMBL" id="MU005588">
    <property type="protein sequence ID" value="KAF2682027.1"/>
    <property type="molecule type" value="Genomic_DNA"/>
</dbReference>
<evidence type="ECO:0000259" key="1">
    <source>
        <dbReference type="PROSITE" id="PS50011"/>
    </source>
</evidence>
<dbReference type="InterPro" id="IPR000719">
    <property type="entry name" value="Prot_kinase_dom"/>
</dbReference>
<sequence>MADITLGVLGLVGTVVACYKGYDRFIAAEHDDRLRRFYQSLEHERREFRGFWEFLELDLEKESCLGYERQPEPTKKKILQLTNEIRLLLEDTEKLATRYMCEKKYNEDGKSRLTFPEMVEAHQATTQIRSITQQSGRDTPHGAKNSLRGNFRWALKDQEKSKELVESLGKFNQHLKSTLSREEQTLQSMGNLALLFSNARSREELRARLNAFDQPTNEETRLWADINNLREAVRAGEPTEPLPSYLKERDFKTTADIGISESGFSRYQIGRLMTQKGLREVVVEFKKLGDDWTHSTKETVKDRARNLMAHLSGHLSMNLKILKSAGVFQKDELFIGLVYFLPRGISVTSKDPNVCSLATLLKTKTSAPRPPYSLTQRVRLAQALTEAILHLHSANWLHKQIRPENIFFGRRGSESPWDITEPMLLGFDMARPDKVDESSYNVTALEKKDRFMDPERHEDARYRAKYDYFALGVCLYCILAWERIEKSESRFQKKVDDGQVMNTPDGWKDFFVPSARDILRFDCGEILVGAVEACLMNDFEFGDGTDNLFSFFQGVVQPIAGCKV</sequence>
<dbReference type="InterPro" id="IPR038305">
    <property type="entry name" value="HeLo_sf"/>
</dbReference>
<dbReference type="Pfam" id="PF00069">
    <property type="entry name" value="Pkinase"/>
    <property type="match status" value="1"/>
</dbReference>
<dbReference type="AlphaFoldDB" id="A0A6G1IUU8"/>
<reference evidence="2" key="1">
    <citation type="journal article" date="2020" name="Stud. Mycol.">
        <title>101 Dothideomycetes genomes: a test case for predicting lifestyles and emergence of pathogens.</title>
        <authorList>
            <person name="Haridas S."/>
            <person name="Albert R."/>
            <person name="Binder M."/>
            <person name="Bloem J."/>
            <person name="Labutti K."/>
            <person name="Salamov A."/>
            <person name="Andreopoulos B."/>
            <person name="Baker S."/>
            <person name="Barry K."/>
            <person name="Bills G."/>
            <person name="Bluhm B."/>
            <person name="Cannon C."/>
            <person name="Castanera R."/>
            <person name="Culley D."/>
            <person name="Daum C."/>
            <person name="Ezra D."/>
            <person name="Gonzalez J."/>
            <person name="Henrissat B."/>
            <person name="Kuo A."/>
            <person name="Liang C."/>
            <person name="Lipzen A."/>
            <person name="Lutzoni F."/>
            <person name="Magnuson J."/>
            <person name="Mondo S."/>
            <person name="Nolan M."/>
            <person name="Ohm R."/>
            <person name="Pangilinan J."/>
            <person name="Park H.-J."/>
            <person name="Ramirez L."/>
            <person name="Alfaro M."/>
            <person name="Sun H."/>
            <person name="Tritt A."/>
            <person name="Yoshinaga Y."/>
            <person name="Zwiers L.-H."/>
            <person name="Turgeon B."/>
            <person name="Goodwin S."/>
            <person name="Spatafora J."/>
            <person name="Crous P."/>
            <person name="Grigoriev I."/>
        </authorList>
    </citation>
    <scope>NUCLEOTIDE SEQUENCE</scope>
    <source>
        <strain evidence="2">CBS 122367</strain>
    </source>
</reference>
<dbReference type="Pfam" id="PF14479">
    <property type="entry name" value="HeLo"/>
    <property type="match status" value="1"/>
</dbReference>
<dbReference type="Proteomes" id="UP000799291">
    <property type="component" value="Unassembled WGS sequence"/>
</dbReference>
<dbReference type="OrthoDB" id="3633845at2759"/>
<proteinExistence type="predicted"/>
<dbReference type="Gene3D" id="1.20.120.1020">
    <property type="entry name" value="Prion-inhibition and propagation, HeLo domain"/>
    <property type="match status" value="1"/>
</dbReference>
<dbReference type="GO" id="GO:0005524">
    <property type="term" value="F:ATP binding"/>
    <property type="evidence" value="ECO:0007669"/>
    <property type="project" value="InterPro"/>
</dbReference>
<dbReference type="PROSITE" id="PS50011">
    <property type="entry name" value="PROTEIN_KINASE_DOM"/>
    <property type="match status" value="1"/>
</dbReference>
<dbReference type="PANTHER" id="PTHR37542:SF3">
    <property type="entry name" value="PRION-INHIBITION AND PROPAGATION HELO DOMAIN-CONTAINING PROTEIN"/>
    <property type="match status" value="1"/>
</dbReference>
<dbReference type="InterPro" id="IPR029498">
    <property type="entry name" value="HeLo_dom"/>
</dbReference>
<protein>
    <recommendedName>
        <fullName evidence="1">Protein kinase domain-containing protein</fullName>
    </recommendedName>
</protein>
<evidence type="ECO:0000313" key="2">
    <source>
        <dbReference type="EMBL" id="KAF2682027.1"/>
    </source>
</evidence>
<dbReference type="Gene3D" id="1.10.510.10">
    <property type="entry name" value="Transferase(Phosphotransferase) domain 1"/>
    <property type="match status" value="1"/>
</dbReference>
<name>A0A6G1IUU8_9PLEO</name>
<keyword evidence="3" id="KW-1185">Reference proteome</keyword>
<accession>A0A6G1IUU8</accession>
<dbReference type="InterPro" id="IPR011009">
    <property type="entry name" value="Kinase-like_dom_sf"/>
</dbReference>
<organism evidence="2 3">
    <name type="scientific">Lentithecium fluviatile CBS 122367</name>
    <dbReference type="NCBI Taxonomy" id="1168545"/>
    <lineage>
        <taxon>Eukaryota</taxon>
        <taxon>Fungi</taxon>
        <taxon>Dikarya</taxon>
        <taxon>Ascomycota</taxon>
        <taxon>Pezizomycotina</taxon>
        <taxon>Dothideomycetes</taxon>
        <taxon>Pleosporomycetidae</taxon>
        <taxon>Pleosporales</taxon>
        <taxon>Massarineae</taxon>
        <taxon>Lentitheciaceae</taxon>
        <taxon>Lentithecium</taxon>
    </lineage>
</organism>